<evidence type="ECO:0000256" key="5">
    <source>
        <dbReference type="PIRSR" id="PIRSR000097-2"/>
    </source>
</evidence>
<accession>A0A132F6E3</accession>
<dbReference type="PANTHER" id="PTHR43827">
    <property type="entry name" value="2,5-DIKETO-D-GLUCONIC ACID REDUCTASE"/>
    <property type="match status" value="1"/>
</dbReference>
<evidence type="ECO:0000256" key="1">
    <source>
        <dbReference type="ARBA" id="ARBA00007905"/>
    </source>
</evidence>
<dbReference type="EMBL" id="LPJX01000015">
    <property type="protein sequence ID" value="KWF70019.1"/>
    <property type="molecule type" value="Genomic_DNA"/>
</dbReference>
<dbReference type="Gene3D" id="3.20.20.100">
    <property type="entry name" value="NADP-dependent oxidoreductase domain"/>
    <property type="match status" value="1"/>
</dbReference>
<protein>
    <submittedName>
        <fullName evidence="8">Aldo/keto reductase</fullName>
    </submittedName>
</protein>
<dbReference type="RefSeq" id="WP_060297347.1">
    <property type="nucleotide sequence ID" value="NZ_LPJX01000015.1"/>
</dbReference>
<evidence type="ECO:0000313" key="8">
    <source>
        <dbReference type="EMBL" id="KWF70019.1"/>
    </source>
</evidence>
<dbReference type="PANTHER" id="PTHR43827:SF3">
    <property type="entry name" value="NADP-DEPENDENT OXIDOREDUCTASE DOMAIN-CONTAINING PROTEIN"/>
    <property type="match status" value="1"/>
</dbReference>
<sequence>MQRIVNRHSLNLPKLGLGTWPMLGDTCTRAVASALESGYRHVDTAAAYDNEAAVGNAIAASAVPREQIHVTSKVWWDQLSPERMRQSFDHTLRALRTDYVDLFLIHWPAPDWNLAETIDTLVSFREQGRARAIGVANFPLALLHEVVDVMRAPLAAMQVEYHVLLGQTRLLQFAEQHDMALIAYSPLARNRVSTIPELQRIADKHRVLPTQVALKWLLDQPNVAAVPKAAGKDNQLANLAALDIELDDDDRALIAGLPKDQRLVSPAFAPQWDPAG</sequence>
<feature type="domain" description="NADP-dependent oxidoreductase" evidence="7">
    <location>
        <begin position="14"/>
        <end position="255"/>
    </location>
</feature>
<dbReference type="Pfam" id="PF00248">
    <property type="entry name" value="Aldo_ket_red"/>
    <property type="match status" value="1"/>
</dbReference>
<comment type="caution">
    <text evidence="8">The sequence shown here is derived from an EMBL/GenBank/DDBJ whole genome shotgun (WGS) entry which is preliminary data.</text>
</comment>
<reference evidence="8 9" key="1">
    <citation type="submission" date="2015-11" db="EMBL/GenBank/DDBJ databases">
        <title>Expanding the genomic diversity of Burkholderia species for the development of highly accurate diagnostics.</title>
        <authorList>
            <person name="Sahl J."/>
            <person name="Keim P."/>
            <person name="Wagner D."/>
        </authorList>
    </citation>
    <scope>NUCLEOTIDE SEQUENCE [LARGE SCALE GENOMIC DNA]</scope>
    <source>
        <strain evidence="8 9">MSMB574WGS</strain>
    </source>
</reference>
<name>A0A132F6E3_9BURK</name>
<proteinExistence type="inferred from homology"/>
<feature type="site" description="Lowers pKa of active site Tyr" evidence="6">
    <location>
        <position position="73"/>
    </location>
</feature>
<dbReference type="InterPro" id="IPR020471">
    <property type="entry name" value="AKR"/>
</dbReference>
<dbReference type="AlphaFoldDB" id="A0A132F6E3"/>
<evidence type="ECO:0000256" key="2">
    <source>
        <dbReference type="ARBA" id="ARBA00022857"/>
    </source>
</evidence>
<dbReference type="PIRSF" id="PIRSF000097">
    <property type="entry name" value="AKR"/>
    <property type="match status" value="1"/>
</dbReference>
<evidence type="ECO:0000256" key="4">
    <source>
        <dbReference type="PIRSR" id="PIRSR000097-1"/>
    </source>
</evidence>
<dbReference type="Proteomes" id="UP000061512">
    <property type="component" value="Unassembled WGS sequence"/>
</dbReference>
<feature type="active site" description="Proton donor" evidence="4">
    <location>
        <position position="48"/>
    </location>
</feature>
<comment type="similarity">
    <text evidence="1">Belongs to the aldo/keto reductase family.</text>
</comment>
<feature type="binding site" evidence="5">
    <location>
        <position position="106"/>
    </location>
    <ligand>
        <name>substrate</name>
    </ligand>
</feature>
<dbReference type="InterPro" id="IPR018170">
    <property type="entry name" value="Aldo/ket_reductase_CS"/>
</dbReference>
<gene>
    <name evidence="8" type="ORF">WT57_11770</name>
</gene>
<evidence type="ECO:0000256" key="6">
    <source>
        <dbReference type="PIRSR" id="PIRSR000097-3"/>
    </source>
</evidence>
<evidence type="ECO:0000313" key="9">
    <source>
        <dbReference type="Proteomes" id="UP000061512"/>
    </source>
</evidence>
<dbReference type="InterPro" id="IPR036812">
    <property type="entry name" value="NAD(P)_OxRdtase_dom_sf"/>
</dbReference>
<keyword evidence="2" id="KW-0521">NADP</keyword>
<dbReference type="GO" id="GO:1990002">
    <property type="term" value="F:methylglyoxal reductase (NADPH) (acetol producing) activity"/>
    <property type="evidence" value="ECO:0007669"/>
    <property type="project" value="TreeGrafter"/>
</dbReference>
<dbReference type="InterPro" id="IPR023210">
    <property type="entry name" value="NADP_OxRdtase_dom"/>
</dbReference>
<dbReference type="PROSITE" id="PS00798">
    <property type="entry name" value="ALDOKETO_REDUCTASE_1"/>
    <property type="match status" value="1"/>
</dbReference>
<dbReference type="GO" id="GO:0051596">
    <property type="term" value="P:methylglyoxal catabolic process"/>
    <property type="evidence" value="ECO:0007669"/>
    <property type="project" value="TreeGrafter"/>
</dbReference>
<dbReference type="SUPFAM" id="SSF51430">
    <property type="entry name" value="NAD(P)-linked oxidoreductase"/>
    <property type="match status" value="1"/>
</dbReference>
<organism evidence="8 9">
    <name type="scientific">Burkholderia pseudomultivorans</name>
    <dbReference type="NCBI Taxonomy" id="1207504"/>
    <lineage>
        <taxon>Bacteria</taxon>
        <taxon>Pseudomonadati</taxon>
        <taxon>Pseudomonadota</taxon>
        <taxon>Betaproteobacteria</taxon>
        <taxon>Burkholderiales</taxon>
        <taxon>Burkholderiaceae</taxon>
        <taxon>Burkholderia</taxon>
        <taxon>Burkholderia cepacia complex</taxon>
    </lineage>
</organism>
<dbReference type="PRINTS" id="PR00069">
    <property type="entry name" value="ALDKETRDTASE"/>
</dbReference>
<evidence type="ECO:0000259" key="7">
    <source>
        <dbReference type="Pfam" id="PF00248"/>
    </source>
</evidence>
<evidence type="ECO:0000256" key="3">
    <source>
        <dbReference type="ARBA" id="ARBA00023002"/>
    </source>
</evidence>
<keyword evidence="3" id="KW-0560">Oxidoreductase</keyword>